<sequence length="94" mass="10218">MQFICSDRLRFYLGFDYFVVISSGMGNASGKSDEEGTSGEGYEEEAIECAAHGRASHVGYHVSGLDAEAEPMAHSPLSSPRRYLQPPTTFNPQA</sequence>
<name>A0A6A6KW97_HEVBR</name>
<dbReference type="AlphaFoldDB" id="A0A6A6KW97"/>
<proteinExistence type="predicted"/>
<evidence type="ECO:0000313" key="3">
    <source>
        <dbReference type="Proteomes" id="UP000467840"/>
    </source>
</evidence>
<gene>
    <name evidence="2" type="ORF">GH714_022842</name>
</gene>
<evidence type="ECO:0000256" key="1">
    <source>
        <dbReference type="SAM" id="MobiDB-lite"/>
    </source>
</evidence>
<keyword evidence="3" id="KW-1185">Reference proteome</keyword>
<protein>
    <submittedName>
        <fullName evidence="2">Uncharacterized protein</fullName>
    </submittedName>
</protein>
<evidence type="ECO:0000313" key="2">
    <source>
        <dbReference type="EMBL" id="KAF2292445.1"/>
    </source>
</evidence>
<feature type="region of interest" description="Disordered" evidence="1">
    <location>
        <begin position="24"/>
        <end position="43"/>
    </location>
</feature>
<feature type="region of interest" description="Disordered" evidence="1">
    <location>
        <begin position="69"/>
        <end position="94"/>
    </location>
</feature>
<dbReference type="Proteomes" id="UP000467840">
    <property type="component" value="Chromosome 13"/>
</dbReference>
<reference evidence="2 3" key="1">
    <citation type="journal article" date="2020" name="Mol. Plant">
        <title>The Chromosome-Based Rubber Tree Genome Provides New Insights into Spurge Genome Evolution and Rubber Biosynthesis.</title>
        <authorList>
            <person name="Liu J."/>
            <person name="Shi C."/>
            <person name="Shi C.C."/>
            <person name="Li W."/>
            <person name="Zhang Q.J."/>
            <person name="Zhang Y."/>
            <person name="Li K."/>
            <person name="Lu H.F."/>
            <person name="Shi C."/>
            <person name="Zhu S.T."/>
            <person name="Xiao Z.Y."/>
            <person name="Nan H."/>
            <person name="Yue Y."/>
            <person name="Zhu X.G."/>
            <person name="Wu Y."/>
            <person name="Hong X.N."/>
            <person name="Fan G.Y."/>
            <person name="Tong Y."/>
            <person name="Zhang D."/>
            <person name="Mao C.L."/>
            <person name="Liu Y.L."/>
            <person name="Hao S.J."/>
            <person name="Liu W.Q."/>
            <person name="Lv M.Q."/>
            <person name="Zhang H.B."/>
            <person name="Liu Y."/>
            <person name="Hu-Tang G.R."/>
            <person name="Wang J.P."/>
            <person name="Wang J.H."/>
            <person name="Sun Y.H."/>
            <person name="Ni S.B."/>
            <person name="Chen W.B."/>
            <person name="Zhang X.C."/>
            <person name="Jiao Y.N."/>
            <person name="Eichler E.E."/>
            <person name="Li G.H."/>
            <person name="Liu X."/>
            <person name="Gao L.Z."/>
        </authorList>
    </citation>
    <scope>NUCLEOTIDE SEQUENCE [LARGE SCALE GENOMIC DNA]</scope>
    <source>
        <strain evidence="3">cv. GT1</strain>
        <tissue evidence="2">Leaf</tissue>
    </source>
</reference>
<comment type="caution">
    <text evidence="2">The sequence shown here is derived from an EMBL/GenBank/DDBJ whole genome shotgun (WGS) entry which is preliminary data.</text>
</comment>
<organism evidence="2 3">
    <name type="scientific">Hevea brasiliensis</name>
    <name type="common">Para rubber tree</name>
    <name type="synonym">Siphonia brasiliensis</name>
    <dbReference type="NCBI Taxonomy" id="3981"/>
    <lineage>
        <taxon>Eukaryota</taxon>
        <taxon>Viridiplantae</taxon>
        <taxon>Streptophyta</taxon>
        <taxon>Embryophyta</taxon>
        <taxon>Tracheophyta</taxon>
        <taxon>Spermatophyta</taxon>
        <taxon>Magnoliopsida</taxon>
        <taxon>eudicotyledons</taxon>
        <taxon>Gunneridae</taxon>
        <taxon>Pentapetalae</taxon>
        <taxon>rosids</taxon>
        <taxon>fabids</taxon>
        <taxon>Malpighiales</taxon>
        <taxon>Euphorbiaceae</taxon>
        <taxon>Crotonoideae</taxon>
        <taxon>Micrandreae</taxon>
        <taxon>Hevea</taxon>
    </lineage>
</organism>
<accession>A0A6A6KW97</accession>
<dbReference type="EMBL" id="JAAGAX010000014">
    <property type="protein sequence ID" value="KAF2292445.1"/>
    <property type="molecule type" value="Genomic_DNA"/>
</dbReference>